<dbReference type="Proteomes" id="UP001295444">
    <property type="component" value="Chromosome 03"/>
</dbReference>
<dbReference type="Pfam" id="PF12235">
    <property type="entry name" value="FXMRP1_C_core"/>
    <property type="match status" value="1"/>
</dbReference>
<dbReference type="PROSITE" id="PS50084">
    <property type="entry name" value="KH_TYPE_1"/>
    <property type="match status" value="2"/>
</dbReference>
<evidence type="ECO:0000256" key="3">
    <source>
        <dbReference type="ARBA" id="ARBA00022490"/>
    </source>
</evidence>
<dbReference type="Pfam" id="PF17904">
    <property type="entry name" value="KH_9"/>
    <property type="match status" value="1"/>
</dbReference>
<sequence length="591" mass="65977">MDGIEVEVKGSNGAFYPGYVQDVHKDSVTIVFHNNWMPERQIPFSDVRLPPMPDTVPHIAEGDQVEVFSRANEQEASGWWLAHVRMIKGDFYVIEYTSCDSPYNEIVSLDRIRPLNTNEKATSKTFFKLSVPIPEDLREVCLKKDIHKEFKKAVEAESVFLDKTGKELIILAMNESVINHSSLLCDIHLRSIRTINMLMTQNEEATKQLENNKRFAVAYQEEFQVREDLIGLAIGAHGVNIQQARKVPGVSAIELDESKSTFRVYGENEDAVKAARGYLEFSEGSMLVPREFVGKVIGKNGKVIQEIVDKSGVVRVRVEGDNDKSNQKKEVAVPFIFVGTQENICNALALLEYHIAYLQDLEQLRMDRLVIEDQLRNVGGALHLTSTRPSKDKSGELTDNNRSHGGRGRGRGGKASNSHSPGRRSSDPENKEEAPERLIDTRRGGSEKHIKQLPSSIKNSTLHNPEDDICDPPGLPQRNSRRNKVDIDREVVDVNGEGPIASPHNGVDGGSRQLRAHSHQSRFRGRAGDFGSRRGRREATVRVSTSDTSHMPNENPTTKIQIQNDATDIETTNGESLSRQKDTDCVANGTS</sequence>
<dbReference type="InterPro" id="IPR040472">
    <property type="entry name" value="FMRP_KH0"/>
</dbReference>
<dbReference type="Pfam" id="PF05641">
    <property type="entry name" value="Agenet"/>
    <property type="match status" value="1"/>
</dbReference>
<dbReference type="GO" id="GO:0043488">
    <property type="term" value="P:regulation of mRNA stability"/>
    <property type="evidence" value="ECO:0007669"/>
    <property type="project" value="TreeGrafter"/>
</dbReference>
<dbReference type="FunFam" id="3.30.1370.10:FF:000053">
    <property type="entry name" value="Fragile X mental retardation syndrome-related protein 1"/>
    <property type="match status" value="1"/>
</dbReference>
<dbReference type="PANTHER" id="PTHR10603">
    <property type="entry name" value="FRAGILE X MENTAL RETARDATION SYNDROME-RELATED PROTEIN"/>
    <property type="match status" value="1"/>
</dbReference>
<evidence type="ECO:0000256" key="5">
    <source>
        <dbReference type="ARBA" id="ARBA00022884"/>
    </source>
</evidence>
<gene>
    <name evidence="9" type="ORF">PECUL_23A029593</name>
</gene>
<feature type="compositionally biased region" description="Basic and acidic residues" evidence="7">
    <location>
        <begin position="483"/>
        <end position="492"/>
    </location>
</feature>
<dbReference type="InterPro" id="IPR040148">
    <property type="entry name" value="FMR1"/>
</dbReference>
<evidence type="ECO:0000256" key="2">
    <source>
        <dbReference type="ARBA" id="ARBA00006633"/>
    </source>
</evidence>
<keyword evidence="10" id="KW-1185">Reference proteome</keyword>
<dbReference type="GO" id="GO:0048170">
    <property type="term" value="P:positive regulation of long-term neuronal synaptic plasticity"/>
    <property type="evidence" value="ECO:0007669"/>
    <property type="project" value="TreeGrafter"/>
</dbReference>
<dbReference type="Pfam" id="PF00013">
    <property type="entry name" value="KH_1"/>
    <property type="match status" value="2"/>
</dbReference>
<feature type="compositionally biased region" description="Polar residues" evidence="7">
    <location>
        <begin position="542"/>
        <end position="577"/>
    </location>
</feature>
<dbReference type="GO" id="GO:0010494">
    <property type="term" value="C:cytoplasmic stress granule"/>
    <property type="evidence" value="ECO:0007669"/>
    <property type="project" value="TreeGrafter"/>
</dbReference>
<feature type="compositionally biased region" description="Basic and acidic residues" evidence="7">
    <location>
        <begin position="424"/>
        <end position="450"/>
    </location>
</feature>
<evidence type="ECO:0000256" key="1">
    <source>
        <dbReference type="ARBA" id="ARBA00004331"/>
    </source>
</evidence>
<dbReference type="GO" id="GO:0099577">
    <property type="term" value="P:regulation of translation at presynapse, modulating synaptic transmission"/>
    <property type="evidence" value="ECO:0007669"/>
    <property type="project" value="TreeGrafter"/>
</dbReference>
<dbReference type="InterPro" id="IPR041560">
    <property type="entry name" value="Tudor_FRM1"/>
</dbReference>
<proteinExistence type="inferred from homology"/>
<comment type="similarity">
    <text evidence="2">Belongs to the FMR1 family.</text>
</comment>
<protein>
    <submittedName>
        <fullName evidence="9">Fragile X mental retardation syndrome-related 2</fullName>
    </submittedName>
</protein>
<evidence type="ECO:0000259" key="8">
    <source>
        <dbReference type="PROSITE" id="PS51641"/>
    </source>
</evidence>
<organism evidence="9 10">
    <name type="scientific">Pelobates cultripes</name>
    <name type="common">Western spadefoot toad</name>
    <dbReference type="NCBI Taxonomy" id="61616"/>
    <lineage>
        <taxon>Eukaryota</taxon>
        <taxon>Metazoa</taxon>
        <taxon>Chordata</taxon>
        <taxon>Craniata</taxon>
        <taxon>Vertebrata</taxon>
        <taxon>Euteleostomi</taxon>
        <taxon>Amphibia</taxon>
        <taxon>Batrachia</taxon>
        <taxon>Anura</taxon>
        <taxon>Pelobatoidea</taxon>
        <taxon>Pelobatidae</taxon>
        <taxon>Pelobates</taxon>
    </lineage>
</organism>
<dbReference type="InterPro" id="IPR022034">
    <property type="entry name" value="FMR1-like_C_core"/>
</dbReference>
<feature type="domain" description="Agenet-like" evidence="8">
    <location>
        <begin position="63"/>
        <end position="115"/>
    </location>
</feature>
<dbReference type="Pfam" id="PF18336">
    <property type="entry name" value="Tudor_FRX1"/>
    <property type="match status" value="1"/>
</dbReference>
<dbReference type="InterPro" id="IPR036612">
    <property type="entry name" value="KH_dom_type_1_sf"/>
</dbReference>
<dbReference type="GO" id="GO:0043005">
    <property type="term" value="C:neuron projection"/>
    <property type="evidence" value="ECO:0007669"/>
    <property type="project" value="TreeGrafter"/>
</dbReference>
<feature type="compositionally biased region" description="Polar residues" evidence="7">
    <location>
        <begin position="453"/>
        <end position="463"/>
    </location>
</feature>
<keyword evidence="3" id="KW-0963">Cytoplasm</keyword>
<keyword evidence="4" id="KW-0677">Repeat</keyword>
<dbReference type="FunFam" id="2.30.30.140:FF:000002">
    <property type="entry name" value="Fragile X mental retardation 1, isoform CRA_e"/>
    <property type="match status" value="1"/>
</dbReference>
<dbReference type="GO" id="GO:0048513">
    <property type="term" value="P:animal organ development"/>
    <property type="evidence" value="ECO:0007669"/>
    <property type="project" value="TreeGrafter"/>
</dbReference>
<accession>A0AAD1RJ16</accession>
<feature type="domain" description="Agenet-like" evidence="8">
    <location>
        <begin position="4"/>
        <end position="50"/>
    </location>
</feature>
<feature type="compositionally biased region" description="Basic and acidic residues" evidence="7">
    <location>
        <begin position="389"/>
        <end position="402"/>
    </location>
</feature>
<evidence type="ECO:0000256" key="4">
    <source>
        <dbReference type="ARBA" id="ARBA00022737"/>
    </source>
</evidence>
<feature type="compositionally biased region" description="Basic residues" evidence="7">
    <location>
        <begin position="514"/>
        <end position="525"/>
    </location>
</feature>
<dbReference type="GO" id="GO:0003730">
    <property type="term" value="F:mRNA 3'-UTR binding"/>
    <property type="evidence" value="ECO:0007669"/>
    <property type="project" value="TreeGrafter"/>
</dbReference>
<comment type="subcellular location">
    <subcellularLocation>
        <location evidence="1">Cytoplasm</location>
        <location evidence="1">Cytoplasmic ribonucleoprotein granule</location>
    </subcellularLocation>
</comment>
<dbReference type="Gene3D" id="3.30.1370.10">
    <property type="entry name" value="K Homology domain, type 1"/>
    <property type="match status" value="2"/>
</dbReference>
<dbReference type="InterPro" id="IPR008395">
    <property type="entry name" value="Agenet-like_dom"/>
</dbReference>
<dbReference type="FunFam" id="3.30.1370.10:FF:000004">
    <property type="entry name" value="Fragile X mental retardation 1, isoform CRA_e"/>
    <property type="match status" value="1"/>
</dbReference>
<evidence type="ECO:0000256" key="7">
    <source>
        <dbReference type="SAM" id="MobiDB-lite"/>
    </source>
</evidence>
<dbReference type="GO" id="GO:0045727">
    <property type="term" value="P:positive regulation of translation"/>
    <property type="evidence" value="ECO:0007669"/>
    <property type="project" value="TreeGrafter"/>
</dbReference>
<dbReference type="PANTHER" id="PTHR10603:SF3">
    <property type="entry name" value="RNA-BINDING PROTEIN FXR2"/>
    <property type="match status" value="1"/>
</dbReference>
<dbReference type="GO" id="GO:0098793">
    <property type="term" value="C:presynapse"/>
    <property type="evidence" value="ECO:0007669"/>
    <property type="project" value="GOC"/>
</dbReference>
<evidence type="ECO:0000256" key="6">
    <source>
        <dbReference type="PROSITE-ProRule" id="PRU00117"/>
    </source>
</evidence>
<evidence type="ECO:0000313" key="10">
    <source>
        <dbReference type="Proteomes" id="UP001295444"/>
    </source>
</evidence>
<evidence type="ECO:0000313" key="9">
    <source>
        <dbReference type="EMBL" id="CAH2272401.1"/>
    </source>
</evidence>
<dbReference type="SUPFAM" id="SSF54791">
    <property type="entry name" value="Eukaryotic type KH-domain (KH-domain type I)"/>
    <property type="match status" value="2"/>
</dbReference>
<dbReference type="InterPro" id="IPR004088">
    <property type="entry name" value="KH_dom_type_1"/>
</dbReference>
<dbReference type="InterPro" id="IPR004087">
    <property type="entry name" value="KH_dom"/>
</dbReference>
<dbReference type="AlphaFoldDB" id="A0AAD1RJ16"/>
<name>A0AAD1RJ16_PELCU</name>
<dbReference type="GO" id="GO:0045182">
    <property type="term" value="F:translation regulator activity"/>
    <property type="evidence" value="ECO:0007669"/>
    <property type="project" value="TreeGrafter"/>
</dbReference>
<feature type="region of interest" description="Disordered" evidence="7">
    <location>
        <begin position="382"/>
        <end position="591"/>
    </location>
</feature>
<dbReference type="PROSITE" id="PS51641">
    <property type="entry name" value="AGENET_LIKE"/>
    <property type="match status" value="2"/>
</dbReference>
<keyword evidence="5 6" id="KW-0694">RNA-binding</keyword>
<dbReference type="GO" id="GO:0005634">
    <property type="term" value="C:nucleus"/>
    <property type="evidence" value="ECO:0007669"/>
    <property type="project" value="TreeGrafter"/>
</dbReference>
<dbReference type="SMART" id="SM00322">
    <property type="entry name" value="KH"/>
    <property type="match status" value="2"/>
</dbReference>
<dbReference type="GO" id="GO:0051028">
    <property type="term" value="P:mRNA transport"/>
    <property type="evidence" value="ECO:0007669"/>
    <property type="project" value="TreeGrafter"/>
</dbReference>
<dbReference type="EMBL" id="OW240914">
    <property type="protein sequence ID" value="CAH2272401.1"/>
    <property type="molecule type" value="Genomic_DNA"/>
</dbReference>
<reference evidence="9" key="1">
    <citation type="submission" date="2022-03" db="EMBL/GenBank/DDBJ databases">
        <authorList>
            <person name="Alioto T."/>
            <person name="Alioto T."/>
            <person name="Gomez Garrido J."/>
        </authorList>
    </citation>
    <scope>NUCLEOTIDE SEQUENCE</scope>
</reference>
<dbReference type="Gene3D" id="2.30.30.140">
    <property type="match status" value="2"/>
</dbReference>